<dbReference type="PANTHER" id="PTHR43272">
    <property type="entry name" value="LONG-CHAIN-FATTY-ACID--COA LIGASE"/>
    <property type="match status" value="1"/>
</dbReference>
<sequence length="449" mass="48823">MVRLPRAGGRLARRAPRLRGGGDRRHRPGHPLHADLHLRHHRAAQGRTSPASRVDPPGLPRRPGDGHPRARRHPLPLAAALPRVRQVPDRDPARQRTGPCRGRGHRPDRGGPRAGAADDHGGGAADLREGPQRRHPEEPRLHLPHPALGLLRRAACPALHHDTPADAAAAGDPLRRRPQAGLLQAACDDGRAGALVRVRVREAQSAGPELVLGGGHPLIEGYGLTETSAIACLDIPRDPDLGTVGAPTPGSEVRIAEDGEILVRSPGLASGYHNLPEETAAAYSDDGWFATGDIGELDERGRLRITDRKKDLIKTSGGKYVAPQKVEGAIVNNNPYVSQVFVQGEGRKYISALITLDEEAIMKWAQRHNLEGLSYAELTQNSDVRGMIDHYMARANTHLERWETVKRYEILDRELSVADGEVTPSLKVRRSAVAEAFADKLGKLYDPED</sequence>
<organism evidence="5 6">
    <name type="scientific">Raineyella fluvialis</name>
    <dbReference type="NCBI Taxonomy" id="2662261"/>
    <lineage>
        <taxon>Bacteria</taxon>
        <taxon>Bacillati</taxon>
        <taxon>Actinomycetota</taxon>
        <taxon>Actinomycetes</taxon>
        <taxon>Propionibacteriales</taxon>
        <taxon>Propionibacteriaceae</taxon>
        <taxon>Raineyella</taxon>
    </lineage>
</organism>
<protein>
    <submittedName>
        <fullName evidence="5">AMP-binding protein</fullName>
    </submittedName>
</protein>
<dbReference type="PANTHER" id="PTHR43272:SF33">
    <property type="entry name" value="AMP-BINDING DOMAIN-CONTAINING PROTEIN-RELATED"/>
    <property type="match status" value="1"/>
</dbReference>
<dbReference type="Pfam" id="PF23562">
    <property type="entry name" value="AMP-binding_C_3"/>
    <property type="match status" value="1"/>
</dbReference>
<evidence type="ECO:0000313" key="6">
    <source>
        <dbReference type="Proteomes" id="UP000386847"/>
    </source>
</evidence>
<evidence type="ECO:0000256" key="1">
    <source>
        <dbReference type="ARBA" id="ARBA00022741"/>
    </source>
</evidence>
<dbReference type="InterPro" id="IPR042099">
    <property type="entry name" value="ANL_N_sf"/>
</dbReference>
<dbReference type="GO" id="GO:0005524">
    <property type="term" value="F:ATP binding"/>
    <property type="evidence" value="ECO:0007669"/>
    <property type="project" value="UniProtKB-KW"/>
</dbReference>
<dbReference type="Pfam" id="PF00501">
    <property type="entry name" value="AMP-binding"/>
    <property type="match status" value="1"/>
</dbReference>
<dbReference type="KEGG" id="rain:Rai3103_00265"/>
<keyword evidence="1" id="KW-0547">Nucleotide-binding</keyword>
<evidence type="ECO:0000256" key="3">
    <source>
        <dbReference type="SAM" id="MobiDB-lite"/>
    </source>
</evidence>
<dbReference type="EMBL" id="CP045725">
    <property type="protein sequence ID" value="QGF22377.1"/>
    <property type="molecule type" value="Genomic_DNA"/>
</dbReference>
<keyword evidence="6" id="KW-1185">Reference proteome</keyword>
<dbReference type="InterPro" id="IPR000873">
    <property type="entry name" value="AMP-dep_synth/lig_dom"/>
</dbReference>
<dbReference type="Proteomes" id="UP000386847">
    <property type="component" value="Chromosome"/>
</dbReference>
<dbReference type="GO" id="GO:0016020">
    <property type="term" value="C:membrane"/>
    <property type="evidence" value="ECO:0007669"/>
    <property type="project" value="TreeGrafter"/>
</dbReference>
<keyword evidence="2" id="KW-0067">ATP-binding</keyword>
<dbReference type="AlphaFoldDB" id="A0A5Q2F9F3"/>
<reference evidence="5 6" key="1">
    <citation type="submission" date="2019-10" db="EMBL/GenBank/DDBJ databases">
        <title>Genomic analysis of Raineyella sp. CBA3103.</title>
        <authorList>
            <person name="Roh S.W."/>
        </authorList>
    </citation>
    <scope>NUCLEOTIDE SEQUENCE [LARGE SCALE GENOMIC DNA]</scope>
    <source>
        <strain evidence="5 6">CBA3103</strain>
    </source>
</reference>
<dbReference type="Gene3D" id="3.40.50.12780">
    <property type="entry name" value="N-terminal domain of ligase-like"/>
    <property type="match status" value="1"/>
</dbReference>
<proteinExistence type="predicted"/>
<accession>A0A5Q2F9F3</accession>
<dbReference type="GO" id="GO:0004467">
    <property type="term" value="F:long-chain fatty acid-CoA ligase activity"/>
    <property type="evidence" value="ECO:0007669"/>
    <property type="project" value="TreeGrafter"/>
</dbReference>
<gene>
    <name evidence="5" type="ORF">Rai3103_00265</name>
</gene>
<evidence type="ECO:0000256" key="2">
    <source>
        <dbReference type="ARBA" id="ARBA00022840"/>
    </source>
</evidence>
<evidence type="ECO:0000313" key="5">
    <source>
        <dbReference type="EMBL" id="QGF22377.1"/>
    </source>
</evidence>
<dbReference type="SUPFAM" id="SSF56801">
    <property type="entry name" value="Acetyl-CoA synthetase-like"/>
    <property type="match status" value="1"/>
</dbReference>
<feature type="compositionally biased region" description="Basic and acidic residues" evidence="3">
    <location>
        <begin position="105"/>
        <end position="141"/>
    </location>
</feature>
<feature type="region of interest" description="Disordered" evidence="3">
    <location>
        <begin position="1"/>
        <end position="141"/>
    </location>
</feature>
<name>A0A5Q2F9F3_9ACTN</name>
<feature type="domain" description="AMP-dependent synthetase/ligase" evidence="4">
    <location>
        <begin position="214"/>
        <end position="273"/>
    </location>
</feature>
<evidence type="ECO:0000259" key="4">
    <source>
        <dbReference type="Pfam" id="PF00501"/>
    </source>
</evidence>
<feature type="compositionally biased region" description="Low complexity" evidence="3">
    <location>
        <begin position="1"/>
        <end position="10"/>
    </location>
</feature>